<evidence type="ECO:0000313" key="5">
    <source>
        <dbReference type="Proteomes" id="UP000812440"/>
    </source>
</evidence>
<name>A0A8T2IK54_9PIPI</name>
<proteinExistence type="predicted"/>
<dbReference type="Gene3D" id="2.130.10.10">
    <property type="entry name" value="YVTN repeat-like/Quinoprotein amine dehydrogenase"/>
    <property type="match status" value="2"/>
</dbReference>
<dbReference type="Pfam" id="PF16756">
    <property type="entry name" value="PALB2_WD40"/>
    <property type="match status" value="2"/>
</dbReference>
<feature type="compositionally biased region" description="Low complexity" evidence="2">
    <location>
        <begin position="588"/>
        <end position="604"/>
    </location>
</feature>
<gene>
    <name evidence="4" type="ORF">GDO86_017466</name>
</gene>
<feature type="compositionally biased region" description="Polar residues" evidence="2">
    <location>
        <begin position="555"/>
        <end position="578"/>
    </location>
</feature>
<evidence type="ECO:0000259" key="3">
    <source>
        <dbReference type="Pfam" id="PF16756"/>
    </source>
</evidence>
<dbReference type="PANTHER" id="PTHR14662:SF2">
    <property type="entry name" value="PARTNER AND LOCALIZER OF BRCA2"/>
    <property type="match status" value="1"/>
</dbReference>
<dbReference type="Proteomes" id="UP000812440">
    <property type="component" value="Chromosome 9"/>
</dbReference>
<dbReference type="AlphaFoldDB" id="A0A8T2IK54"/>
<feature type="region of interest" description="Disordered" evidence="2">
    <location>
        <begin position="528"/>
        <end position="605"/>
    </location>
</feature>
<feature type="coiled-coil region" evidence="1">
    <location>
        <begin position="8"/>
        <end position="42"/>
    </location>
</feature>
<feature type="domain" description="Partner and localiser of BRCA2 WD40" evidence="3">
    <location>
        <begin position="978"/>
        <end position="1063"/>
    </location>
</feature>
<dbReference type="InterPro" id="IPR031920">
    <property type="entry name" value="PALB2_WD40"/>
</dbReference>
<dbReference type="PANTHER" id="PTHR14662">
    <property type="entry name" value="PARTNER AND LOCALIZER OF BRCA2"/>
    <property type="match status" value="1"/>
</dbReference>
<feature type="domain" description="Partner and localiser of BRCA2 WD40" evidence="3">
    <location>
        <begin position="1108"/>
        <end position="1160"/>
    </location>
</feature>
<protein>
    <recommendedName>
        <fullName evidence="3">Partner and localiser of BRCA2 WD40 domain-containing protein</fullName>
    </recommendedName>
</protein>
<sequence>MEDVSGGKPLTLEEKEKLKERLALLKKEYNRTYNRLRRSQRADRGKSHVQKTIEEHNHLLSQEDPIPCSPGTVGYLVRSTGPPNNVSNTIESAEKLQTRTDNARELSVKLNPAMCSSPKYTECENVCQKKDSAVNTEGSEKNIPLGNSRSRLKLHRVRKSSCSAENVLAASSMIYNKVAEIEGLEEKALTTNCSGSPVFKKSASRVHVDTHNGNITGSGACILGSGEKCAGNSNRGSDNQIAVISNVMDLNNISDKDSHINSSIEKKRQPLSIRNMGKTRETQQSLTTDKTINFQCQSMEQSQSSVIDKNTNTFTNETSEPLSLSRVNQVMGPPLSLEKTRKAWLSTGNEKTWEQPISHSKDSTKEPTLCFSVDKRELSHSKALDKIRDFPLPCMNQSNQCMQKKDAACELLATPPPKHISPEALNTLCCREQESSNSERDDKNPLSSCTLVEGLLFPVEYYVRTTRRMSSCQRKVNLDAVINSHLGTSRRGSRGKRSARLSRDQDSFLMSPFSKDCMASNTVSDSFSLTPLSHHAPNHSVRGANRRRRGRAPSCNLTEMPSFLETNLVTSPKPSGSQSEKENCEMRSTLSLQTNSLESSENESCLMNNPPLNIYTLRSRNTAKASSSSLRDKDDHENDLILNKKLKQGSGLKDKRMEQALQTPPSSDMFLDSPYQALTSKISLKQLNFCCDIKDFHLPDEDFGVLKLEKLKTARHEERFVPIQPTQNKTVSGYEQDKTTVPVTNDDAEGVATDLPNRDVFIVKTTSQTFGTENTVESCNLVSSPGCHVEMSKVSSQESINHEDNLDLPSLAVPKAKVVNDQTIHKNYLLSLHGSQERSNVDLICHCEDNDTVSCLGCPNKGDQLIKDQLSSVKTSPVTTLELKAHSQTPNKMSVGIQLKTNDSPVAKEQVSCSALFSSSMCSIPLDTGDRDIAPSTPGFPLLGLTPAISSMKTQDGGLFLPSCSPKDKKEMDNGGCSAGSVVDICSVQWQFPSGTLMCVVAAGESAVSLWRPLSAGQWEAAHSWTVGEIPVTCVLPFPGEKNIVCVALGSHEILQIWALFSCPNSLSWGIEKIIRSHTLQPPEFNIMAFSEVKGEPDSLVGSTVDNQVGLLFLILSSPHSSHEGGKERCAFRLIAANPKRAVCTNVMSYMLPEGQTGRY</sequence>
<dbReference type="GO" id="GO:0005654">
    <property type="term" value="C:nucleoplasm"/>
    <property type="evidence" value="ECO:0007669"/>
    <property type="project" value="TreeGrafter"/>
</dbReference>
<dbReference type="EMBL" id="JAACNH010000009">
    <property type="protein sequence ID" value="KAG8433189.1"/>
    <property type="molecule type" value="Genomic_DNA"/>
</dbReference>
<comment type="caution">
    <text evidence="4">The sequence shown here is derived from an EMBL/GenBank/DDBJ whole genome shotgun (WGS) entry which is preliminary data.</text>
</comment>
<evidence type="ECO:0000256" key="1">
    <source>
        <dbReference type="SAM" id="Coils"/>
    </source>
</evidence>
<dbReference type="InterPro" id="IPR015943">
    <property type="entry name" value="WD40/YVTN_repeat-like_dom_sf"/>
</dbReference>
<evidence type="ECO:0000313" key="4">
    <source>
        <dbReference type="EMBL" id="KAG8433189.1"/>
    </source>
</evidence>
<reference evidence="4" key="1">
    <citation type="thesis" date="2020" institute="ProQuest LLC" country="789 East Eisenhower Parkway, Ann Arbor, MI, USA">
        <title>Comparative Genomics and Chromosome Evolution.</title>
        <authorList>
            <person name="Mudd A.B."/>
        </authorList>
    </citation>
    <scope>NUCLEOTIDE SEQUENCE</scope>
    <source>
        <strain evidence="4">Female2</strain>
        <tissue evidence="4">Blood</tissue>
    </source>
</reference>
<dbReference type="InterPro" id="IPR042417">
    <property type="entry name" value="PALB2"/>
</dbReference>
<keyword evidence="5" id="KW-1185">Reference proteome</keyword>
<organism evidence="4 5">
    <name type="scientific">Hymenochirus boettgeri</name>
    <name type="common">Congo dwarf clawed frog</name>
    <dbReference type="NCBI Taxonomy" id="247094"/>
    <lineage>
        <taxon>Eukaryota</taxon>
        <taxon>Metazoa</taxon>
        <taxon>Chordata</taxon>
        <taxon>Craniata</taxon>
        <taxon>Vertebrata</taxon>
        <taxon>Euteleostomi</taxon>
        <taxon>Amphibia</taxon>
        <taxon>Batrachia</taxon>
        <taxon>Anura</taxon>
        <taxon>Pipoidea</taxon>
        <taxon>Pipidae</taxon>
        <taxon>Pipinae</taxon>
        <taxon>Hymenochirus</taxon>
    </lineage>
</organism>
<evidence type="ECO:0000256" key="2">
    <source>
        <dbReference type="SAM" id="MobiDB-lite"/>
    </source>
</evidence>
<dbReference type="GO" id="GO:0003677">
    <property type="term" value="F:DNA binding"/>
    <property type="evidence" value="ECO:0007669"/>
    <property type="project" value="InterPro"/>
</dbReference>
<accession>A0A8T2IK54</accession>
<dbReference type="OrthoDB" id="9936560at2759"/>
<dbReference type="GO" id="GO:0000724">
    <property type="term" value="P:double-strand break repair via homologous recombination"/>
    <property type="evidence" value="ECO:0007669"/>
    <property type="project" value="InterPro"/>
</dbReference>
<keyword evidence="1" id="KW-0175">Coiled coil</keyword>